<dbReference type="GeneID" id="92353851"/>
<organism evidence="1">
    <name type="scientific">Sulfurisphaera javensis</name>
    <dbReference type="NCBI Taxonomy" id="2049879"/>
    <lineage>
        <taxon>Archaea</taxon>
        <taxon>Thermoproteota</taxon>
        <taxon>Thermoprotei</taxon>
        <taxon>Sulfolobales</taxon>
        <taxon>Sulfolobaceae</taxon>
        <taxon>Sulfurisphaera</taxon>
    </lineage>
</organism>
<proteinExistence type="predicted"/>
<dbReference type="RefSeq" id="WP_369611162.1">
    <property type="nucleotide sequence ID" value="NZ_AP031322.1"/>
</dbReference>
<accession>A0AAT9GQ36</accession>
<evidence type="ECO:0000313" key="1">
    <source>
        <dbReference type="EMBL" id="BFH72978.1"/>
    </source>
</evidence>
<dbReference type="KEGG" id="sjv:SJAV_09220"/>
<dbReference type="AlphaFoldDB" id="A0AAT9GQ36"/>
<sequence length="516" mass="60358">MKFIGSVTYWNKKRKEKGYDPFALTSKTYCGFNDPAPLFKKLLSFYRGSHSRNNINKISFKLNSFLITCPYCGERFEVEDSRVIRCPKCGNVIKKVDFKTWNNNLDLFLKGEITLKQLLDSPVVMKDFPQEIQQYYLTPDFPDEELNFRVSKYGFDKVYKYFSPNQLLTIIKLTERIRRSKLEERITLSLALIDFLTFNTIFSKFQGNSVLGIFNEGEPKVVWKWAELDADAIYYFVRKIRKREECNSDRLVSYPFTLDLDLYEKMVNFYFPFLKRALSDVDSFYLIPNLFKEEFFECLDSDCNSYVEKKSYQVEKDIEKIINKPGILYLRTFEDVEIAVAHFHVKRVSKVGSFYATEIEARDNNKFLIPTQIICESEIKGDDVSFLLNALSSCADRFTSARIIGIKGEKELLRKIYNETFKLIDKYVGTISLSNKVEKVYVIGRKYGKSKEFFKLLYRITGGVIVKYDNKSPIAYALKYLQGEIEEEELDYESKQIALLLKGTDNQTSSQIRKLS</sequence>
<name>A0AAT9GQ36_9CREN</name>
<dbReference type="EMBL" id="AP031322">
    <property type="protein sequence ID" value="BFH72978.1"/>
    <property type="molecule type" value="Genomic_DNA"/>
</dbReference>
<protein>
    <submittedName>
        <fullName evidence="1">Uncharacterized protein</fullName>
    </submittedName>
</protein>
<reference evidence="1" key="1">
    <citation type="submission" date="2024-03" db="EMBL/GenBank/DDBJ databases">
        <title>Complete genome sequence of Sulfurisphaera javensis strain KD-1.</title>
        <authorList>
            <person name="Sakai H."/>
            <person name="Nur N."/>
            <person name="Suwanto A."/>
            <person name="Kurosawa N."/>
        </authorList>
    </citation>
    <scope>NUCLEOTIDE SEQUENCE</scope>
    <source>
        <strain evidence="1">KD-1</strain>
    </source>
</reference>
<gene>
    <name evidence="1" type="ORF">SJAV_09220</name>
</gene>